<name>A0A2J7QDW5_9NEOP</name>
<dbReference type="OrthoDB" id="7440550at2759"/>
<feature type="non-terminal residue" evidence="3">
    <location>
        <position position="1"/>
    </location>
</feature>
<sequence length="208" mass="23694">VFHALEQSLQKMSGRDRYCCLMFDEMSIRENLHFNRSLTAFSTKEEMIVQYLKEVLDACQNAGLKVVATVCDMGANNVKALKLLGAFRRKPSMGIKSWIFLKDGKPPFLHPPPSQNGWLIDITAAQHVWRTLKDLGFEYLHTQNLNQDPLENTFGAIRLNCGSNNNPTGGQFVDALKTSIINGLALQNWGKLIVRMMVLLFWIIYNRF</sequence>
<dbReference type="Proteomes" id="UP000235965">
    <property type="component" value="Unassembled WGS sequence"/>
</dbReference>
<proteinExistence type="predicted"/>
<evidence type="ECO:0000259" key="1">
    <source>
        <dbReference type="Pfam" id="PF21787"/>
    </source>
</evidence>
<feature type="domain" description="Transposable element P transposase-like RNase H C-terminal" evidence="2">
    <location>
        <begin position="145"/>
        <end position="175"/>
    </location>
</feature>
<dbReference type="InterPro" id="IPR048367">
    <property type="entry name" value="TNP-like_RNaseH_C"/>
</dbReference>
<feature type="domain" description="Transposable element P transposase-like RNase H" evidence="1">
    <location>
        <begin position="1"/>
        <end position="38"/>
    </location>
</feature>
<dbReference type="Pfam" id="PF21787">
    <property type="entry name" value="TNP-like_RNaseH_N"/>
    <property type="match status" value="2"/>
</dbReference>
<reference evidence="3 4" key="1">
    <citation type="submission" date="2017-12" db="EMBL/GenBank/DDBJ databases">
        <title>Hemimetabolous genomes reveal molecular basis of termite eusociality.</title>
        <authorList>
            <person name="Harrison M.C."/>
            <person name="Jongepier E."/>
            <person name="Robertson H.M."/>
            <person name="Arning N."/>
            <person name="Bitard-Feildel T."/>
            <person name="Chao H."/>
            <person name="Childers C.P."/>
            <person name="Dinh H."/>
            <person name="Doddapaneni H."/>
            <person name="Dugan S."/>
            <person name="Gowin J."/>
            <person name="Greiner C."/>
            <person name="Han Y."/>
            <person name="Hu H."/>
            <person name="Hughes D.S.T."/>
            <person name="Huylmans A.-K."/>
            <person name="Kemena C."/>
            <person name="Kremer L.P.M."/>
            <person name="Lee S.L."/>
            <person name="Lopez-Ezquerra A."/>
            <person name="Mallet L."/>
            <person name="Monroy-Kuhn J.M."/>
            <person name="Moser A."/>
            <person name="Murali S.C."/>
            <person name="Muzny D.M."/>
            <person name="Otani S."/>
            <person name="Piulachs M.-D."/>
            <person name="Poelchau M."/>
            <person name="Qu J."/>
            <person name="Schaub F."/>
            <person name="Wada-Katsumata A."/>
            <person name="Worley K.C."/>
            <person name="Xie Q."/>
            <person name="Ylla G."/>
            <person name="Poulsen M."/>
            <person name="Gibbs R.A."/>
            <person name="Schal C."/>
            <person name="Richards S."/>
            <person name="Belles X."/>
            <person name="Korb J."/>
            <person name="Bornberg-Bauer E."/>
        </authorList>
    </citation>
    <scope>NUCLEOTIDE SEQUENCE [LARGE SCALE GENOMIC DNA]</scope>
    <source>
        <tissue evidence="3">Whole body</tissue>
    </source>
</reference>
<protein>
    <submittedName>
        <fullName evidence="3">Uncharacterized protein</fullName>
    </submittedName>
</protein>
<keyword evidence="4" id="KW-1185">Reference proteome</keyword>
<comment type="caution">
    <text evidence="3">The sequence shown here is derived from an EMBL/GenBank/DDBJ whole genome shotgun (WGS) entry which is preliminary data.</text>
</comment>
<dbReference type="InterPro" id="IPR048365">
    <property type="entry name" value="TNP-like_RNaseH_N"/>
</dbReference>
<accession>A0A2J7QDW5</accession>
<evidence type="ECO:0000313" key="4">
    <source>
        <dbReference type="Proteomes" id="UP000235965"/>
    </source>
</evidence>
<evidence type="ECO:0000259" key="2">
    <source>
        <dbReference type="Pfam" id="PF21789"/>
    </source>
</evidence>
<dbReference type="AlphaFoldDB" id="A0A2J7QDW5"/>
<dbReference type="EMBL" id="NEVH01015526">
    <property type="protein sequence ID" value="PNF26771.1"/>
    <property type="molecule type" value="Genomic_DNA"/>
</dbReference>
<evidence type="ECO:0000313" key="3">
    <source>
        <dbReference type="EMBL" id="PNF26771.1"/>
    </source>
</evidence>
<organism evidence="3 4">
    <name type="scientific">Cryptotermes secundus</name>
    <dbReference type="NCBI Taxonomy" id="105785"/>
    <lineage>
        <taxon>Eukaryota</taxon>
        <taxon>Metazoa</taxon>
        <taxon>Ecdysozoa</taxon>
        <taxon>Arthropoda</taxon>
        <taxon>Hexapoda</taxon>
        <taxon>Insecta</taxon>
        <taxon>Pterygota</taxon>
        <taxon>Neoptera</taxon>
        <taxon>Polyneoptera</taxon>
        <taxon>Dictyoptera</taxon>
        <taxon>Blattodea</taxon>
        <taxon>Blattoidea</taxon>
        <taxon>Termitoidae</taxon>
        <taxon>Kalotermitidae</taxon>
        <taxon>Cryptotermitinae</taxon>
        <taxon>Cryptotermes</taxon>
    </lineage>
</organism>
<dbReference type="Pfam" id="PF21789">
    <property type="entry name" value="TNP-like_RNaseH_C"/>
    <property type="match status" value="1"/>
</dbReference>
<feature type="domain" description="Transposable element P transposase-like RNase H" evidence="1">
    <location>
        <begin position="43"/>
        <end position="85"/>
    </location>
</feature>
<gene>
    <name evidence="3" type="ORF">B7P43_G18200</name>
</gene>
<dbReference type="InParanoid" id="A0A2J7QDW5"/>